<dbReference type="FunFam" id="3.30.70.330:FF:000382">
    <property type="entry name" value="G-patch domain-containing protein"/>
    <property type="match status" value="1"/>
</dbReference>
<reference evidence="10" key="1">
    <citation type="submission" date="2023-07" db="EMBL/GenBank/DDBJ databases">
        <authorList>
            <consortium name="CYATHOMIX"/>
        </authorList>
    </citation>
    <scope>NUCLEOTIDE SEQUENCE</scope>
    <source>
        <strain evidence="10">N/A</strain>
    </source>
</reference>
<dbReference type="GO" id="GO:0071013">
    <property type="term" value="C:catalytic step 2 spliceosome"/>
    <property type="evidence" value="ECO:0007669"/>
    <property type="project" value="TreeGrafter"/>
</dbReference>
<dbReference type="GO" id="GO:0006376">
    <property type="term" value="P:mRNA splice site recognition"/>
    <property type="evidence" value="ECO:0007669"/>
    <property type="project" value="TreeGrafter"/>
</dbReference>
<feature type="domain" description="RRM" evidence="9">
    <location>
        <begin position="675"/>
        <end position="756"/>
    </location>
</feature>
<evidence type="ECO:0000256" key="7">
    <source>
        <dbReference type="PROSITE-ProRule" id="PRU00176"/>
    </source>
</evidence>
<dbReference type="Gene3D" id="3.30.70.330">
    <property type="match status" value="3"/>
</dbReference>
<dbReference type="InterPro" id="IPR006532">
    <property type="entry name" value="PUF60-like"/>
</dbReference>
<dbReference type="GO" id="GO:0003723">
    <property type="term" value="F:RNA binding"/>
    <property type="evidence" value="ECO:0007669"/>
    <property type="project" value="UniProtKB-UniRule"/>
</dbReference>
<gene>
    <name evidence="10" type="ORF">CYNAS_LOCUS549</name>
</gene>
<keyword evidence="5" id="KW-0508">mRNA splicing</keyword>
<feature type="region of interest" description="Disordered" evidence="8">
    <location>
        <begin position="483"/>
        <end position="510"/>
    </location>
</feature>
<dbReference type="PRINTS" id="PR01217">
    <property type="entry name" value="PRICHEXTENSN"/>
</dbReference>
<dbReference type="GO" id="GO:0000381">
    <property type="term" value="P:regulation of alternative mRNA splicing, via spliceosome"/>
    <property type="evidence" value="ECO:0007669"/>
    <property type="project" value="InterPro"/>
</dbReference>
<comment type="similarity">
    <text evidence="2">Belongs to the RRM half pint family.</text>
</comment>
<evidence type="ECO:0000256" key="5">
    <source>
        <dbReference type="ARBA" id="ARBA00023187"/>
    </source>
</evidence>
<dbReference type="InterPro" id="IPR035979">
    <property type="entry name" value="RBD_domain_sf"/>
</dbReference>
<comment type="caution">
    <text evidence="10">The sequence shown here is derived from an EMBL/GenBank/DDBJ whole genome shotgun (WGS) entry which is preliminary data.</text>
</comment>
<feature type="compositionally biased region" description="Pro residues" evidence="8">
    <location>
        <begin position="483"/>
        <end position="504"/>
    </location>
</feature>
<dbReference type="SMART" id="SM00360">
    <property type="entry name" value="RRM"/>
    <property type="match status" value="3"/>
</dbReference>
<protein>
    <recommendedName>
        <fullName evidence="9">RRM domain-containing protein</fullName>
    </recommendedName>
</protein>
<dbReference type="PROSITE" id="PS50102">
    <property type="entry name" value="RRM"/>
    <property type="match status" value="3"/>
</dbReference>
<dbReference type="Pfam" id="PF00076">
    <property type="entry name" value="RRM_1"/>
    <property type="match status" value="3"/>
</dbReference>
<dbReference type="InterPro" id="IPR034209">
    <property type="entry name" value="PUF60_RRM1"/>
</dbReference>
<dbReference type="SUPFAM" id="SSF54928">
    <property type="entry name" value="RNA-binding domain, RBD"/>
    <property type="match status" value="3"/>
</dbReference>
<dbReference type="FunFam" id="3.30.70.330:FF:000136">
    <property type="entry name" value="poly(U)-binding-splicing factor PUF60 isoform X1"/>
    <property type="match status" value="1"/>
</dbReference>
<evidence type="ECO:0000313" key="10">
    <source>
        <dbReference type="EMBL" id="CAJ0588566.1"/>
    </source>
</evidence>
<keyword evidence="3" id="KW-0507">mRNA processing</keyword>
<evidence type="ECO:0000313" key="11">
    <source>
        <dbReference type="Proteomes" id="UP001176961"/>
    </source>
</evidence>
<dbReference type="EMBL" id="CATQJL010000001">
    <property type="protein sequence ID" value="CAJ0588566.1"/>
    <property type="molecule type" value="Genomic_DNA"/>
</dbReference>
<dbReference type="GO" id="GO:0071011">
    <property type="term" value="C:precatalytic spliceosome"/>
    <property type="evidence" value="ECO:0007669"/>
    <property type="project" value="TreeGrafter"/>
</dbReference>
<accession>A0AA36DJ13</accession>
<keyword evidence="6" id="KW-0539">Nucleus</keyword>
<dbReference type="InterPro" id="IPR000504">
    <property type="entry name" value="RRM_dom"/>
</dbReference>
<dbReference type="GO" id="GO:0000380">
    <property type="term" value="P:alternative mRNA splicing, via spliceosome"/>
    <property type="evidence" value="ECO:0007669"/>
    <property type="project" value="TreeGrafter"/>
</dbReference>
<dbReference type="InterPro" id="IPR003954">
    <property type="entry name" value="RRM_euk-type"/>
</dbReference>
<proteinExistence type="inferred from homology"/>
<evidence type="ECO:0000256" key="1">
    <source>
        <dbReference type="ARBA" id="ARBA00004123"/>
    </source>
</evidence>
<dbReference type="CDD" id="cd12371">
    <property type="entry name" value="RRM2_PUF60"/>
    <property type="match status" value="1"/>
</dbReference>
<keyword evidence="4 7" id="KW-0694">RNA-binding</keyword>
<evidence type="ECO:0000256" key="6">
    <source>
        <dbReference type="ARBA" id="ARBA00023242"/>
    </source>
</evidence>
<name>A0AA36DJ13_CYLNA</name>
<feature type="region of interest" description="Disordered" evidence="8">
    <location>
        <begin position="1"/>
        <end position="53"/>
    </location>
</feature>
<evidence type="ECO:0000256" key="2">
    <source>
        <dbReference type="ARBA" id="ARBA00005987"/>
    </source>
</evidence>
<organism evidence="10 11">
    <name type="scientific">Cylicocyclus nassatus</name>
    <name type="common">Nematode worm</name>
    <dbReference type="NCBI Taxonomy" id="53992"/>
    <lineage>
        <taxon>Eukaryota</taxon>
        <taxon>Metazoa</taxon>
        <taxon>Ecdysozoa</taxon>
        <taxon>Nematoda</taxon>
        <taxon>Chromadorea</taxon>
        <taxon>Rhabditida</taxon>
        <taxon>Rhabditina</taxon>
        <taxon>Rhabditomorpha</taxon>
        <taxon>Strongyloidea</taxon>
        <taxon>Strongylidae</taxon>
        <taxon>Cylicocyclus</taxon>
    </lineage>
</organism>
<dbReference type="PANTHER" id="PTHR47330:SF1">
    <property type="entry name" value="POLY(U)-BINDING-SPLICING FACTOR PUF60"/>
    <property type="match status" value="1"/>
</dbReference>
<dbReference type="NCBIfam" id="TIGR01645">
    <property type="entry name" value="half-pint"/>
    <property type="match status" value="1"/>
</dbReference>
<dbReference type="Proteomes" id="UP001176961">
    <property type="component" value="Unassembled WGS sequence"/>
</dbReference>
<sequence>MTDMDIESNTPPPNAHESTENGNHSQEFSVELPPSEAQKAGVNSASTPAAPSASTVHAETLVAMPVLQQHGEVFVGPGSKREAQLLGLGLTKLSSRRKDDLQLAKRYAMDVSIKQIMLRQQKAHHENQQKQAMYAQALSLMARVYIGSISFEVREEMIKKAFEVYGPIKSINMSWDPTTGHHKGFAFLEFDVPEAALLAQESMNGQLMGGRNLKVGRPSNMPQAQPIIEMVQQDAKKYHRVYVSSVHPDLSESDLKSVFEAFGEVVKCQLARQSATGKGSHRGFGYIEFNNAAAMNEAIAGMNMFDLGGQFLRVGRCITPPEALTYLSPQTQAALPTAAAQAAAAVTAKVMAAEASGAVKHQGSGLNSPRAMSPAPATPPLLPPPGIACPSPPTVVAPTVAQPKLMVPPPPVAIATPHLYNPPPVVQGPPVSYPTVDYGVPPPPVNGYPTMAPSIVPPVPPPPTTQRGFGGFATPGVPTPVAPPPSQFAAMPPPPPPAARPQPAAPKGERTFEEKMERILERTKAKQEAKLAMPVTFGATDPLWAPKDPSAEDDRSDDPLALTAKANQDVQSMALALIGDNTLALKGQKNAGQGDSAEPQKKKKRVVEAKKIQPKLNTAQALAAAAKAGELHDAVINEQMNSEDATLASQEGLAIRGNDARHLLMAKLMRTNRSTVLVLRNMVNPEDIDEYLEEEIKDECSKYGEVQEVVIANDQNAGVVKIFVRFGDPKQVDTARAALDKRFFGGNTVSAEIYDQAMFDHNDLSG</sequence>
<feature type="region of interest" description="Disordered" evidence="8">
    <location>
        <begin position="537"/>
        <end position="558"/>
    </location>
</feature>
<feature type="domain" description="RRM" evidence="9">
    <location>
        <begin position="239"/>
        <end position="319"/>
    </location>
</feature>
<feature type="compositionally biased region" description="Low complexity" evidence="8">
    <location>
        <begin position="44"/>
        <end position="53"/>
    </location>
</feature>
<evidence type="ECO:0000256" key="4">
    <source>
        <dbReference type="ARBA" id="ARBA00022884"/>
    </source>
</evidence>
<feature type="compositionally biased region" description="Pro residues" evidence="8">
    <location>
        <begin position="376"/>
        <end position="386"/>
    </location>
</feature>
<evidence type="ECO:0000259" key="9">
    <source>
        <dbReference type="PROSITE" id="PS50102"/>
    </source>
</evidence>
<dbReference type="InterPro" id="IPR012677">
    <property type="entry name" value="Nucleotide-bd_a/b_plait_sf"/>
</dbReference>
<comment type="subcellular location">
    <subcellularLocation>
        <location evidence="1">Nucleus</location>
    </subcellularLocation>
</comment>
<dbReference type="PANTHER" id="PTHR47330">
    <property type="entry name" value="POLY(U)-BINDING-SPLICING FACTOR PUF60-B-RELATED"/>
    <property type="match status" value="1"/>
</dbReference>
<dbReference type="InterPro" id="IPR051974">
    <property type="entry name" value="PUF60_regulator"/>
</dbReference>
<dbReference type="SMART" id="SM00361">
    <property type="entry name" value="RRM_1"/>
    <property type="match status" value="2"/>
</dbReference>
<feature type="region of interest" description="Disordered" evidence="8">
    <location>
        <begin position="360"/>
        <end position="386"/>
    </location>
</feature>
<dbReference type="AlphaFoldDB" id="A0AA36DJ13"/>
<keyword evidence="11" id="KW-1185">Reference proteome</keyword>
<dbReference type="CDD" id="cd12370">
    <property type="entry name" value="RRM1_PUF60"/>
    <property type="match status" value="1"/>
</dbReference>
<dbReference type="InterPro" id="IPR034211">
    <property type="entry name" value="PUF60_RRM2"/>
</dbReference>
<evidence type="ECO:0000256" key="8">
    <source>
        <dbReference type="SAM" id="MobiDB-lite"/>
    </source>
</evidence>
<feature type="domain" description="RRM" evidence="9">
    <location>
        <begin position="142"/>
        <end position="220"/>
    </location>
</feature>
<evidence type="ECO:0000256" key="3">
    <source>
        <dbReference type="ARBA" id="ARBA00022664"/>
    </source>
</evidence>